<reference evidence="2 3" key="1">
    <citation type="submission" date="2015-01" db="EMBL/GenBank/DDBJ databases">
        <title>Enhanced salinomycin production by adjusting the supply of polyketide extender units in Streptomyce albus DSM 41398.</title>
        <authorList>
            <person name="Lu C."/>
        </authorList>
    </citation>
    <scope>NUCLEOTIDE SEQUENCE [LARGE SCALE GENOMIC DNA]</scope>
    <source>
        <strain evidence="3">ATCC 21838 / DSM 41398 / FERM P-419 / JCM 4703 / NBRC 107858</strain>
    </source>
</reference>
<dbReference type="KEGG" id="sals:SLNWT_5572"/>
<name>A0A0B5ET04_STRA4</name>
<dbReference type="AlphaFoldDB" id="A0A0B5ET04"/>
<protein>
    <submittedName>
        <fullName evidence="2">Uncharacterized protein</fullName>
    </submittedName>
</protein>
<dbReference type="Proteomes" id="UP000031523">
    <property type="component" value="Chromosome"/>
</dbReference>
<organism evidence="2 3">
    <name type="scientific">Streptomyces albus (strain ATCC 21838 / DSM 41398 / FERM P-419 / JCM 4703 / NBRC 107858)</name>
    <dbReference type="NCBI Taxonomy" id="1081613"/>
    <lineage>
        <taxon>Bacteria</taxon>
        <taxon>Bacillati</taxon>
        <taxon>Actinomycetota</taxon>
        <taxon>Actinomycetes</taxon>
        <taxon>Kitasatosporales</taxon>
        <taxon>Streptomycetaceae</taxon>
        <taxon>Streptomyces</taxon>
    </lineage>
</organism>
<feature type="region of interest" description="Disordered" evidence="1">
    <location>
        <begin position="1"/>
        <end position="24"/>
    </location>
</feature>
<evidence type="ECO:0000256" key="1">
    <source>
        <dbReference type="SAM" id="MobiDB-lite"/>
    </source>
</evidence>
<proteinExistence type="predicted"/>
<keyword evidence="3" id="KW-1185">Reference proteome</keyword>
<dbReference type="EMBL" id="CP010519">
    <property type="protein sequence ID" value="AJE85948.1"/>
    <property type="molecule type" value="Genomic_DNA"/>
</dbReference>
<gene>
    <name evidence="2" type="ORF">SLNWT_5572</name>
</gene>
<evidence type="ECO:0000313" key="2">
    <source>
        <dbReference type="EMBL" id="AJE85948.1"/>
    </source>
</evidence>
<evidence type="ECO:0000313" key="3">
    <source>
        <dbReference type="Proteomes" id="UP000031523"/>
    </source>
</evidence>
<accession>A0A0B5ET04</accession>
<sequence>MPGECVPPEPREPQKPQNPPGLPALGALLVDARGRIGEFRGEWCGLWSLRPIGGGIEWTVEPAQVQRATRGQELRARTAYANARSRGERL</sequence>